<dbReference type="AlphaFoldDB" id="A0A7W7ZJV3"/>
<comment type="caution">
    <text evidence="1">The sequence shown here is derived from an EMBL/GenBank/DDBJ whole genome shotgun (WGS) entry which is preliminary data.</text>
</comment>
<name>A0A7W7ZJV3_9BACT</name>
<protein>
    <submittedName>
        <fullName evidence="1">Uncharacterized protein</fullName>
    </submittedName>
</protein>
<evidence type="ECO:0000313" key="2">
    <source>
        <dbReference type="Proteomes" id="UP000540989"/>
    </source>
</evidence>
<evidence type="ECO:0000313" key="1">
    <source>
        <dbReference type="EMBL" id="MBB5061260.1"/>
    </source>
</evidence>
<organism evidence="1 2">
    <name type="scientific">Granulicella aggregans</name>
    <dbReference type="NCBI Taxonomy" id="474949"/>
    <lineage>
        <taxon>Bacteria</taxon>
        <taxon>Pseudomonadati</taxon>
        <taxon>Acidobacteriota</taxon>
        <taxon>Terriglobia</taxon>
        <taxon>Terriglobales</taxon>
        <taxon>Acidobacteriaceae</taxon>
        <taxon>Granulicella</taxon>
    </lineage>
</organism>
<dbReference type="Proteomes" id="UP000540989">
    <property type="component" value="Unassembled WGS sequence"/>
</dbReference>
<keyword evidence="2" id="KW-1185">Reference proteome</keyword>
<reference evidence="1 2" key="1">
    <citation type="submission" date="2020-08" db="EMBL/GenBank/DDBJ databases">
        <title>Genomic Encyclopedia of Type Strains, Phase IV (KMG-V): Genome sequencing to study the core and pangenomes of soil and plant-associated prokaryotes.</title>
        <authorList>
            <person name="Whitman W."/>
        </authorList>
    </citation>
    <scope>NUCLEOTIDE SEQUENCE [LARGE SCALE GENOMIC DNA]</scope>
    <source>
        <strain evidence="1 2">M8UP14</strain>
    </source>
</reference>
<proteinExistence type="predicted"/>
<gene>
    <name evidence="1" type="ORF">HDF16_005996</name>
</gene>
<accession>A0A7W7ZJV3</accession>
<dbReference type="EMBL" id="JACHIP010000034">
    <property type="protein sequence ID" value="MBB5061260.1"/>
    <property type="molecule type" value="Genomic_DNA"/>
</dbReference>
<sequence>MRVFASRAWTLEVAANATFEQVDWNAYGTCSRNADED</sequence>